<accession>A0AA38M0J8</accession>
<dbReference type="EMBL" id="JALNTZ010000010">
    <property type="protein sequence ID" value="KAJ3639350.1"/>
    <property type="molecule type" value="Genomic_DNA"/>
</dbReference>
<name>A0AA38M0J8_9CUCU</name>
<evidence type="ECO:0000313" key="2">
    <source>
        <dbReference type="Proteomes" id="UP001168821"/>
    </source>
</evidence>
<organism evidence="1 2">
    <name type="scientific">Zophobas morio</name>
    <dbReference type="NCBI Taxonomy" id="2755281"/>
    <lineage>
        <taxon>Eukaryota</taxon>
        <taxon>Metazoa</taxon>
        <taxon>Ecdysozoa</taxon>
        <taxon>Arthropoda</taxon>
        <taxon>Hexapoda</taxon>
        <taxon>Insecta</taxon>
        <taxon>Pterygota</taxon>
        <taxon>Neoptera</taxon>
        <taxon>Endopterygota</taxon>
        <taxon>Coleoptera</taxon>
        <taxon>Polyphaga</taxon>
        <taxon>Cucujiformia</taxon>
        <taxon>Tenebrionidae</taxon>
        <taxon>Zophobas</taxon>
    </lineage>
</organism>
<keyword evidence="2" id="KW-1185">Reference proteome</keyword>
<dbReference type="Proteomes" id="UP001168821">
    <property type="component" value="Unassembled WGS sequence"/>
</dbReference>
<reference evidence="1" key="1">
    <citation type="journal article" date="2023" name="G3 (Bethesda)">
        <title>Whole genome assemblies of Zophobas morio and Tenebrio molitor.</title>
        <authorList>
            <person name="Kaur S."/>
            <person name="Stinson S.A."/>
            <person name="diCenzo G.C."/>
        </authorList>
    </citation>
    <scope>NUCLEOTIDE SEQUENCE</scope>
    <source>
        <strain evidence="1">QUZm001</strain>
    </source>
</reference>
<evidence type="ECO:0000313" key="1">
    <source>
        <dbReference type="EMBL" id="KAJ3639350.1"/>
    </source>
</evidence>
<comment type="caution">
    <text evidence="1">The sequence shown here is derived from an EMBL/GenBank/DDBJ whole genome shotgun (WGS) entry which is preliminary data.</text>
</comment>
<proteinExistence type="predicted"/>
<gene>
    <name evidence="1" type="ORF">Zmor_002713</name>
</gene>
<sequence length="90" mass="10855">MSVRKFLTSTGHNCLKMLKYWSTTIQNRCHRKKFYNSTFSISTHERGSISTEVTVLDFDTTPCVCQNYQKERAQNELNENIELRWRYNYY</sequence>
<dbReference type="AlphaFoldDB" id="A0AA38M0J8"/>
<protein>
    <submittedName>
        <fullName evidence="1">Uncharacterized protein</fullName>
    </submittedName>
</protein>